<feature type="domain" description="PA" evidence="13">
    <location>
        <begin position="362"/>
        <end position="449"/>
    </location>
</feature>
<dbReference type="GO" id="GO:0005576">
    <property type="term" value="C:extracellular region"/>
    <property type="evidence" value="ECO:0007669"/>
    <property type="project" value="UniProtKB-SubCell"/>
</dbReference>
<sequence>MEVFFLVALFFMCEISGSVAFQQIAAEKSMLKTYIVHVNEPVGKFSAQSEGLESWYQSFLPASTESENQPKRFLYSYRHVISGFAARLTEEEVKAMEKKDGFVSATPEKIYHLHTTRTPGFLGLHNRSGFWKGSNFGEGVIIGLLDTGVYPQHPSFSDEGMPLPPAKWTGTCEFNGTACNNKLIGARNFDSLTPKEQPIDIDGHGTHTASTAAGNYVKHANIYGNAKGTASGIAPRAHVAVYKVCGILGCGGSDILAAYDAAIEDGVDVLSLSLGGDSAPFYDDPVALGAFAAIRKGIFVSCSAGNSGPAPFTLSNEAPWILTVAASTLDRRITATAKLGNTEEFDGESLYQPRNFSSKLLPLVYAGANGDQASAYCAPGSLKNLDVKGKVVVCDRGGEIPRTEKGVEVKDAGGAAMIMANGINDSFSTFADPHVLPATHVSYAAGLKIKAYLKSTSKPSATILFKGTNVGVTSAPEITSFSSRGPSIASPGILKPDITGPGVSILAAWPAPLLNVTGSKSTFNMISGTSMSCPHLSGVAALLKSAHPNWSPAAIKSAILTTADTLNLKDEPILDDNHKRADLFAIGAGHVNPSKANDPGLIYDNEPYDYIPYLCGLGYTNAQVEAIVLRKVNCSKESSIPEAELNYPSFSIALGSKDLKFKRVVTNVGKPHSSYAVSINAPEGVDVVVKPTKIHFNEVYQKKSYTVIFRNIGGVNSRNRYAQGFLKWVSGTHSVKSPISVTFE</sequence>
<evidence type="ECO:0000256" key="6">
    <source>
        <dbReference type="ARBA" id="ARBA00022801"/>
    </source>
</evidence>
<dbReference type="InterPro" id="IPR000209">
    <property type="entry name" value="Peptidase_S8/S53_dom"/>
</dbReference>
<keyword evidence="4 10" id="KW-0645">Protease</keyword>
<feature type="active site" description="Charge relay system" evidence="9 10">
    <location>
        <position position="204"/>
    </location>
</feature>
<feature type="domain" description="Subtilisin-like protease fibronectin type-III" evidence="15">
    <location>
        <begin position="644"/>
        <end position="741"/>
    </location>
</feature>
<dbReference type="InterPro" id="IPR015500">
    <property type="entry name" value="Peptidase_S8_subtilisin-rel"/>
</dbReference>
<evidence type="ECO:0000256" key="7">
    <source>
        <dbReference type="ARBA" id="ARBA00022825"/>
    </source>
</evidence>
<dbReference type="Gene3D" id="3.40.50.200">
    <property type="entry name" value="Peptidase S8/S53 domain"/>
    <property type="match status" value="1"/>
</dbReference>
<evidence type="ECO:0000256" key="5">
    <source>
        <dbReference type="ARBA" id="ARBA00022729"/>
    </source>
</evidence>
<dbReference type="PROSITE" id="PS51892">
    <property type="entry name" value="SUBTILASE"/>
    <property type="match status" value="1"/>
</dbReference>
<dbReference type="Gene3D" id="3.30.70.80">
    <property type="entry name" value="Peptidase S8 propeptide/proteinase inhibitor I9"/>
    <property type="match status" value="1"/>
</dbReference>
<evidence type="ECO:0000256" key="3">
    <source>
        <dbReference type="ARBA" id="ARBA00022525"/>
    </source>
</evidence>
<dbReference type="AlphaFoldDB" id="A0AA39E225"/>
<dbReference type="InterPro" id="IPR045051">
    <property type="entry name" value="SBT"/>
</dbReference>
<dbReference type="EMBL" id="JARBHA010000002">
    <property type="protein sequence ID" value="KAJ9706706.1"/>
    <property type="molecule type" value="Genomic_DNA"/>
</dbReference>
<dbReference type="SUPFAM" id="SSF52025">
    <property type="entry name" value="PA domain"/>
    <property type="match status" value="1"/>
</dbReference>
<evidence type="ECO:0000256" key="8">
    <source>
        <dbReference type="ARBA" id="ARBA00023180"/>
    </source>
</evidence>
<keyword evidence="7 10" id="KW-0720">Serine protease</keyword>
<feature type="active site" description="Charge relay system" evidence="9 10">
    <location>
        <position position="146"/>
    </location>
</feature>
<dbReference type="PROSITE" id="PS00136">
    <property type="entry name" value="SUBTILASE_ASP"/>
    <property type="match status" value="1"/>
</dbReference>
<dbReference type="InterPro" id="IPR036852">
    <property type="entry name" value="Peptidase_S8/S53_dom_sf"/>
</dbReference>
<dbReference type="FunFam" id="2.60.40.2310:FF:000001">
    <property type="entry name" value="Subtilisin-like protease SBT1.5"/>
    <property type="match status" value="1"/>
</dbReference>
<dbReference type="InterPro" id="IPR023827">
    <property type="entry name" value="Peptidase_S8_Asp-AS"/>
</dbReference>
<keyword evidence="17" id="KW-1185">Reference proteome</keyword>
<evidence type="ECO:0000256" key="10">
    <source>
        <dbReference type="PROSITE-ProRule" id="PRU01240"/>
    </source>
</evidence>
<comment type="caution">
    <text evidence="16">The sequence shown here is derived from an EMBL/GenBank/DDBJ whole genome shotgun (WGS) entry which is preliminary data.</text>
</comment>
<evidence type="ECO:0000256" key="1">
    <source>
        <dbReference type="ARBA" id="ARBA00004613"/>
    </source>
</evidence>
<keyword evidence="5 11" id="KW-0732">Signal</keyword>
<dbReference type="InterPro" id="IPR041469">
    <property type="entry name" value="Subtilisin-like_FN3"/>
</dbReference>
<evidence type="ECO:0000256" key="9">
    <source>
        <dbReference type="PIRSR" id="PIRSR615500-1"/>
    </source>
</evidence>
<name>A0AA39E225_VITRO</name>
<evidence type="ECO:0000256" key="11">
    <source>
        <dbReference type="SAM" id="SignalP"/>
    </source>
</evidence>
<dbReference type="Pfam" id="PF17766">
    <property type="entry name" value="fn3_6"/>
    <property type="match status" value="1"/>
</dbReference>
<accession>A0AA39E225</accession>
<protein>
    <submittedName>
        <fullName evidence="16">Uncharacterized protein</fullName>
    </submittedName>
</protein>
<dbReference type="Proteomes" id="UP001168098">
    <property type="component" value="Unassembled WGS sequence"/>
</dbReference>
<keyword evidence="3" id="KW-0964">Secreted</keyword>
<dbReference type="GO" id="GO:0006508">
    <property type="term" value="P:proteolysis"/>
    <property type="evidence" value="ECO:0007669"/>
    <property type="project" value="UniProtKB-KW"/>
</dbReference>
<dbReference type="Gene3D" id="2.60.40.2310">
    <property type="match status" value="1"/>
</dbReference>
<dbReference type="PANTHER" id="PTHR10795">
    <property type="entry name" value="PROPROTEIN CONVERTASE SUBTILISIN/KEXIN"/>
    <property type="match status" value="1"/>
</dbReference>
<dbReference type="InterPro" id="IPR034197">
    <property type="entry name" value="Peptidases_S8_3"/>
</dbReference>
<dbReference type="InterPro" id="IPR046450">
    <property type="entry name" value="PA_dom_sf"/>
</dbReference>
<dbReference type="CDD" id="cd04852">
    <property type="entry name" value="Peptidases_S8_3"/>
    <property type="match status" value="1"/>
</dbReference>
<feature type="active site" description="Charge relay system" evidence="9 10">
    <location>
        <position position="530"/>
    </location>
</feature>
<evidence type="ECO:0000313" key="16">
    <source>
        <dbReference type="EMBL" id="KAJ9706706.1"/>
    </source>
</evidence>
<comment type="similarity">
    <text evidence="2 10">Belongs to the peptidase S8 family.</text>
</comment>
<dbReference type="InterPro" id="IPR037045">
    <property type="entry name" value="S8pro/Inhibitor_I9_sf"/>
</dbReference>
<dbReference type="Gene3D" id="3.50.30.30">
    <property type="match status" value="1"/>
</dbReference>
<dbReference type="Pfam" id="PF02225">
    <property type="entry name" value="PA"/>
    <property type="match status" value="1"/>
</dbReference>
<dbReference type="CDD" id="cd02120">
    <property type="entry name" value="PA_subtilisin_like"/>
    <property type="match status" value="1"/>
</dbReference>
<dbReference type="FunFam" id="3.50.30.30:FF:000005">
    <property type="entry name" value="subtilisin-like protease SBT1.5"/>
    <property type="match status" value="1"/>
</dbReference>
<feature type="chain" id="PRO_5041253452" evidence="11">
    <location>
        <begin position="21"/>
        <end position="744"/>
    </location>
</feature>
<feature type="domain" description="Inhibitor I9" evidence="14">
    <location>
        <begin position="33"/>
        <end position="114"/>
    </location>
</feature>
<feature type="domain" description="Peptidase S8/S53" evidence="12">
    <location>
        <begin position="137"/>
        <end position="575"/>
    </location>
</feature>
<dbReference type="PRINTS" id="PR00723">
    <property type="entry name" value="SUBTILISIN"/>
</dbReference>
<evidence type="ECO:0000256" key="4">
    <source>
        <dbReference type="ARBA" id="ARBA00022670"/>
    </source>
</evidence>
<evidence type="ECO:0000313" key="17">
    <source>
        <dbReference type="Proteomes" id="UP001168098"/>
    </source>
</evidence>
<dbReference type="GO" id="GO:0004252">
    <property type="term" value="F:serine-type endopeptidase activity"/>
    <property type="evidence" value="ECO:0007669"/>
    <property type="project" value="UniProtKB-UniRule"/>
</dbReference>
<dbReference type="Pfam" id="PF05922">
    <property type="entry name" value="Inhibitor_I9"/>
    <property type="match status" value="1"/>
</dbReference>
<evidence type="ECO:0000259" key="13">
    <source>
        <dbReference type="Pfam" id="PF02225"/>
    </source>
</evidence>
<dbReference type="InterPro" id="IPR003137">
    <property type="entry name" value="PA_domain"/>
</dbReference>
<dbReference type="InterPro" id="IPR010259">
    <property type="entry name" value="S8pro/Inhibitor_I9"/>
</dbReference>
<comment type="subcellular location">
    <subcellularLocation>
        <location evidence="1">Secreted</location>
    </subcellularLocation>
</comment>
<keyword evidence="6 10" id="KW-0378">Hydrolase</keyword>
<evidence type="ECO:0000259" key="15">
    <source>
        <dbReference type="Pfam" id="PF17766"/>
    </source>
</evidence>
<reference evidence="16 17" key="1">
    <citation type="journal article" date="2023" name="BMC Biotechnol.">
        <title>Vitis rotundifolia cv Carlos genome sequencing.</title>
        <authorList>
            <person name="Huff M."/>
            <person name="Hulse-Kemp A."/>
            <person name="Scheffler B."/>
            <person name="Youngblood R."/>
            <person name="Simpson S."/>
            <person name="Babiker E."/>
            <person name="Staton M."/>
        </authorList>
    </citation>
    <scope>NUCLEOTIDE SEQUENCE [LARGE SCALE GENOMIC DNA]</scope>
    <source>
        <tissue evidence="16">Leaf</tissue>
    </source>
</reference>
<dbReference type="SUPFAM" id="SSF52743">
    <property type="entry name" value="Subtilisin-like"/>
    <property type="match status" value="1"/>
</dbReference>
<dbReference type="Pfam" id="PF00082">
    <property type="entry name" value="Peptidase_S8"/>
    <property type="match status" value="1"/>
</dbReference>
<proteinExistence type="inferred from homology"/>
<keyword evidence="8" id="KW-0325">Glycoprotein</keyword>
<gene>
    <name evidence="16" type="ORF">PVL29_001937</name>
</gene>
<feature type="signal peptide" evidence="11">
    <location>
        <begin position="1"/>
        <end position="20"/>
    </location>
</feature>
<evidence type="ECO:0000259" key="14">
    <source>
        <dbReference type="Pfam" id="PF05922"/>
    </source>
</evidence>
<organism evidence="16 17">
    <name type="scientific">Vitis rotundifolia</name>
    <name type="common">Muscadine grape</name>
    <dbReference type="NCBI Taxonomy" id="103349"/>
    <lineage>
        <taxon>Eukaryota</taxon>
        <taxon>Viridiplantae</taxon>
        <taxon>Streptophyta</taxon>
        <taxon>Embryophyta</taxon>
        <taxon>Tracheophyta</taxon>
        <taxon>Spermatophyta</taxon>
        <taxon>Magnoliopsida</taxon>
        <taxon>eudicotyledons</taxon>
        <taxon>Gunneridae</taxon>
        <taxon>Pentapetalae</taxon>
        <taxon>rosids</taxon>
        <taxon>Vitales</taxon>
        <taxon>Vitaceae</taxon>
        <taxon>Viteae</taxon>
        <taxon>Vitis</taxon>
    </lineage>
</organism>
<dbReference type="FunFam" id="3.40.50.200:FF:000006">
    <property type="entry name" value="Subtilisin-like protease SBT1.5"/>
    <property type="match status" value="1"/>
</dbReference>
<evidence type="ECO:0000256" key="2">
    <source>
        <dbReference type="ARBA" id="ARBA00011073"/>
    </source>
</evidence>
<evidence type="ECO:0000259" key="12">
    <source>
        <dbReference type="Pfam" id="PF00082"/>
    </source>
</evidence>